<protein>
    <submittedName>
        <fullName evidence="2">Uncharacterized protein</fullName>
    </submittedName>
</protein>
<proteinExistence type="predicted"/>
<evidence type="ECO:0000313" key="2">
    <source>
        <dbReference type="EMBL" id="CAA9465778.1"/>
    </source>
</evidence>
<sequence length="194" mass="20958">AGGRKVRLQLTGGFQGCCARGLARPGALLPQARPGRRVARAGALYLGRPVPQPPPRRASAGAVALRVQLRPPLRGARGAGRRARPRAPSRRGARGARPHDPGRFPLAPQVPARLQGLGLRLRDRAGALDPLRPHLRHPIRPLRRHRGRKGSAVYRLQTRGRRGPPPARGGAPDPAAPHRPRRGTRAPHKPARQL</sequence>
<dbReference type="EMBL" id="CADCVI010000090">
    <property type="protein sequence ID" value="CAA9465778.1"/>
    <property type="molecule type" value="Genomic_DNA"/>
</dbReference>
<gene>
    <name evidence="2" type="ORF">AVDCRST_MAG25-1508</name>
</gene>
<feature type="compositionally biased region" description="Basic residues" evidence="1">
    <location>
        <begin position="79"/>
        <end position="96"/>
    </location>
</feature>
<feature type="compositionally biased region" description="Basic residues" evidence="1">
    <location>
        <begin position="178"/>
        <end position="194"/>
    </location>
</feature>
<feature type="region of interest" description="Disordered" evidence="1">
    <location>
        <begin position="129"/>
        <end position="194"/>
    </location>
</feature>
<feature type="compositionally biased region" description="Basic residues" evidence="1">
    <location>
        <begin position="133"/>
        <end position="149"/>
    </location>
</feature>
<feature type="region of interest" description="Disordered" evidence="1">
    <location>
        <begin position="72"/>
        <end position="109"/>
    </location>
</feature>
<accession>A0A6J4R6N4</accession>
<dbReference type="AlphaFoldDB" id="A0A6J4R6N4"/>
<name>A0A6J4R6N4_9ACTN</name>
<evidence type="ECO:0000256" key="1">
    <source>
        <dbReference type="SAM" id="MobiDB-lite"/>
    </source>
</evidence>
<organism evidence="2">
    <name type="scientific">uncultured Rubrobacteraceae bacterium</name>
    <dbReference type="NCBI Taxonomy" id="349277"/>
    <lineage>
        <taxon>Bacteria</taxon>
        <taxon>Bacillati</taxon>
        <taxon>Actinomycetota</taxon>
        <taxon>Rubrobacteria</taxon>
        <taxon>Rubrobacterales</taxon>
        <taxon>Rubrobacteraceae</taxon>
        <taxon>environmental samples</taxon>
    </lineage>
</organism>
<reference evidence="2" key="1">
    <citation type="submission" date="2020-02" db="EMBL/GenBank/DDBJ databases">
        <authorList>
            <person name="Meier V. D."/>
        </authorList>
    </citation>
    <scope>NUCLEOTIDE SEQUENCE</scope>
    <source>
        <strain evidence="2">AVDCRST_MAG25</strain>
    </source>
</reference>
<feature type="non-terminal residue" evidence="2">
    <location>
        <position position="1"/>
    </location>
</feature>
<feature type="non-terminal residue" evidence="2">
    <location>
        <position position="194"/>
    </location>
</feature>